<proteinExistence type="predicted"/>
<protein>
    <recommendedName>
        <fullName evidence="4">DUF1007 family protein</fullName>
    </recommendedName>
</protein>
<accession>A0A4U8YS65</accession>
<dbReference type="RefSeq" id="WP_180143605.1">
    <property type="nucleotide sequence ID" value="NZ_CAADHO010000008.1"/>
</dbReference>
<keyword evidence="3" id="KW-1185">Reference proteome</keyword>
<dbReference type="AlphaFoldDB" id="A0A4U8YS65"/>
<evidence type="ECO:0000313" key="3">
    <source>
        <dbReference type="Proteomes" id="UP000507962"/>
    </source>
</evidence>
<evidence type="ECO:0000313" key="2">
    <source>
        <dbReference type="EMBL" id="VFQ46179.1"/>
    </source>
</evidence>
<gene>
    <name evidence="2" type="ORF">MSL71_38420</name>
</gene>
<keyword evidence="1" id="KW-0732">Signal</keyword>
<evidence type="ECO:0008006" key="4">
    <source>
        <dbReference type="Google" id="ProtNLM"/>
    </source>
</evidence>
<evidence type="ECO:0000256" key="1">
    <source>
        <dbReference type="SAM" id="SignalP"/>
    </source>
</evidence>
<dbReference type="Proteomes" id="UP000507962">
    <property type="component" value="Unassembled WGS sequence"/>
</dbReference>
<reference evidence="2 3" key="1">
    <citation type="submission" date="2019-03" db="EMBL/GenBank/DDBJ databases">
        <authorList>
            <person name="Nijsse B."/>
        </authorList>
    </citation>
    <scope>NUCLEOTIDE SEQUENCE [LARGE SCALE GENOMIC DNA]</scope>
    <source>
        <strain evidence="2">Desulfoluna butyratoxydans MSL71</strain>
    </source>
</reference>
<dbReference type="InterPro" id="IPR010412">
    <property type="entry name" value="DUF1007"/>
</dbReference>
<dbReference type="Pfam" id="PF06226">
    <property type="entry name" value="DUF1007"/>
    <property type="match status" value="1"/>
</dbReference>
<sequence length="199" mass="22224">MRTPLVFALALLLFLTPSSFPEAHPHVFITSRMNLCFEAGQPVRLDVDWAFDDGFSAMILEDYDTNGDGAFSPKELTTLKSEAFDYLSEQHYFTFITHSGTKNHPVTIASFNCEAQDGIVVYRFSIPIAPQPEKGEPLRLSQYDPTNYSALFLSEDAPLSFSGDVPQGMGFTLRENTEESYYFGMLHPIEAVVSLSGKE</sequence>
<name>A0A4U8YS65_9BACT</name>
<feature type="signal peptide" evidence="1">
    <location>
        <begin position="1"/>
        <end position="23"/>
    </location>
</feature>
<organism evidence="2 3">
    <name type="scientific">Desulfoluna butyratoxydans</name>
    <dbReference type="NCBI Taxonomy" id="231438"/>
    <lineage>
        <taxon>Bacteria</taxon>
        <taxon>Pseudomonadati</taxon>
        <taxon>Thermodesulfobacteriota</taxon>
        <taxon>Desulfobacteria</taxon>
        <taxon>Desulfobacterales</taxon>
        <taxon>Desulfolunaceae</taxon>
        <taxon>Desulfoluna</taxon>
    </lineage>
</organism>
<dbReference type="EMBL" id="CAADHO010000008">
    <property type="protein sequence ID" value="VFQ46179.1"/>
    <property type="molecule type" value="Genomic_DNA"/>
</dbReference>
<feature type="chain" id="PRO_5020827844" description="DUF1007 family protein" evidence="1">
    <location>
        <begin position="24"/>
        <end position="199"/>
    </location>
</feature>